<keyword evidence="2" id="KW-1185">Reference proteome</keyword>
<dbReference type="RefSeq" id="WP_238803721.1">
    <property type="nucleotide sequence ID" value="NZ_CAKLPY010000001.1"/>
</dbReference>
<evidence type="ECO:0000313" key="2">
    <source>
        <dbReference type="Proteomes" id="UP000837932"/>
    </source>
</evidence>
<proteinExistence type="predicted"/>
<name>A0ABN8EMD1_9BACT</name>
<protein>
    <submittedName>
        <fullName evidence="1">Uncharacterized protein</fullName>
    </submittedName>
</protein>
<gene>
    <name evidence="1" type="ORF">EMA8858_00063</name>
</gene>
<reference evidence="1" key="1">
    <citation type="submission" date="2021-12" db="EMBL/GenBank/DDBJ databases">
        <authorList>
            <person name="Rodrigo-Torres L."/>
            <person name="Arahal R. D."/>
            <person name="Lucena T."/>
        </authorList>
    </citation>
    <scope>NUCLEOTIDE SEQUENCE</scope>
    <source>
        <strain evidence="1">CECT 8858</strain>
    </source>
</reference>
<evidence type="ECO:0000313" key="1">
    <source>
        <dbReference type="EMBL" id="CAH0993958.1"/>
    </source>
</evidence>
<sequence>MVEEVKLSFKGLPNRFMIGGLVEFIISYDNLYQALCYKSKTTQMNESFNEDDYFWFKDTLKKLDYHFQGYSFTNYLFELNSIDKNTYSCEVVLPFSKLSITDIMVKDVSKLQIEKNDLNENCLKILN</sequence>
<dbReference type="Proteomes" id="UP000837932">
    <property type="component" value="Unassembled WGS sequence"/>
</dbReference>
<dbReference type="EMBL" id="CAKLPY010000001">
    <property type="protein sequence ID" value="CAH0993958.1"/>
    <property type="molecule type" value="Genomic_DNA"/>
</dbReference>
<comment type="caution">
    <text evidence="1">The sequence shown here is derived from an EMBL/GenBank/DDBJ whole genome shotgun (WGS) entry which is preliminary data.</text>
</comment>
<accession>A0ABN8EMD1</accession>
<organism evidence="1 2">
    <name type="scientific">Emticicia aquatica</name>
    <dbReference type="NCBI Taxonomy" id="1681835"/>
    <lineage>
        <taxon>Bacteria</taxon>
        <taxon>Pseudomonadati</taxon>
        <taxon>Bacteroidota</taxon>
        <taxon>Cytophagia</taxon>
        <taxon>Cytophagales</taxon>
        <taxon>Leadbetterellaceae</taxon>
        <taxon>Emticicia</taxon>
    </lineage>
</organism>